<keyword evidence="1" id="KW-0808">Transferase</keyword>
<reference evidence="4 5" key="1">
    <citation type="submission" date="2016-10" db="EMBL/GenBank/DDBJ databases">
        <authorList>
            <person name="de Groot N.N."/>
        </authorList>
    </citation>
    <scope>NUCLEOTIDE SEQUENCE [LARGE SCALE GENOMIC DNA]</scope>
    <source>
        <strain evidence="4 5">CGMCC 1.5337</strain>
    </source>
</reference>
<evidence type="ECO:0000313" key="4">
    <source>
        <dbReference type="EMBL" id="SEW24605.1"/>
    </source>
</evidence>
<gene>
    <name evidence="4" type="ORF">SAMN04487945_2473</name>
</gene>
<dbReference type="CDD" id="cd04301">
    <property type="entry name" value="NAT_SF"/>
    <property type="match status" value="1"/>
</dbReference>
<dbReference type="RefSeq" id="WP_089669675.1">
    <property type="nucleotide sequence ID" value="NZ_FOJA01000001.1"/>
</dbReference>
<keyword evidence="4" id="KW-0687">Ribonucleoprotein</keyword>
<dbReference type="STRING" id="355548.SAMN04487945_2473"/>
<proteinExistence type="predicted"/>
<keyword evidence="5" id="KW-1185">Reference proteome</keyword>
<feature type="domain" description="N-acetyltransferase" evidence="3">
    <location>
        <begin position="1"/>
        <end position="170"/>
    </location>
</feature>
<evidence type="ECO:0000259" key="3">
    <source>
        <dbReference type="PROSITE" id="PS51186"/>
    </source>
</evidence>
<dbReference type="OrthoDB" id="11597at2157"/>
<dbReference type="SUPFAM" id="SSF55729">
    <property type="entry name" value="Acyl-CoA N-acyltransferases (Nat)"/>
    <property type="match status" value="1"/>
</dbReference>
<dbReference type="Pfam" id="PF00583">
    <property type="entry name" value="Acetyltransf_1"/>
    <property type="match status" value="1"/>
</dbReference>
<protein>
    <submittedName>
        <fullName evidence="4">Ribosomal protein S18 acetylase RimI</fullName>
    </submittedName>
</protein>
<dbReference type="PANTHER" id="PTHR43877">
    <property type="entry name" value="AMINOALKYLPHOSPHONATE N-ACETYLTRANSFERASE-RELATED-RELATED"/>
    <property type="match status" value="1"/>
</dbReference>
<evidence type="ECO:0000256" key="2">
    <source>
        <dbReference type="ARBA" id="ARBA00023315"/>
    </source>
</evidence>
<dbReference type="EMBL" id="FOJA01000001">
    <property type="protein sequence ID" value="SEW24605.1"/>
    <property type="molecule type" value="Genomic_DNA"/>
</dbReference>
<accession>A0A1I0QC20</accession>
<dbReference type="PANTHER" id="PTHR43877:SF1">
    <property type="entry name" value="ACETYLTRANSFERASE"/>
    <property type="match status" value="1"/>
</dbReference>
<dbReference type="GO" id="GO:0005840">
    <property type="term" value="C:ribosome"/>
    <property type="evidence" value="ECO:0007669"/>
    <property type="project" value="UniProtKB-KW"/>
</dbReference>
<dbReference type="GO" id="GO:0016747">
    <property type="term" value="F:acyltransferase activity, transferring groups other than amino-acyl groups"/>
    <property type="evidence" value="ECO:0007669"/>
    <property type="project" value="InterPro"/>
</dbReference>
<name>A0A1I0QC20_9EURY</name>
<dbReference type="Proteomes" id="UP000198518">
    <property type="component" value="Unassembled WGS sequence"/>
</dbReference>
<dbReference type="PROSITE" id="PS51186">
    <property type="entry name" value="GNAT"/>
    <property type="match status" value="1"/>
</dbReference>
<dbReference type="InterPro" id="IPR050832">
    <property type="entry name" value="Bact_Acetyltransf"/>
</dbReference>
<dbReference type="InterPro" id="IPR016181">
    <property type="entry name" value="Acyl_CoA_acyltransferase"/>
</dbReference>
<keyword evidence="4" id="KW-0689">Ribosomal protein</keyword>
<keyword evidence="2" id="KW-0012">Acyltransferase</keyword>
<organism evidence="4 5">
    <name type="scientific">Halobacterium jilantaiense</name>
    <dbReference type="NCBI Taxonomy" id="355548"/>
    <lineage>
        <taxon>Archaea</taxon>
        <taxon>Methanobacteriati</taxon>
        <taxon>Methanobacteriota</taxon>
        <taxon>Stenosarchaea group</taxon>
        <taxon>Halobacteria</taxon>
        <taxon>Halobacteriales</taxon>
        <taxon>Halobacteriaceae</taxon>
        <taxon>Halobacterium</taxon>
    </lineage>
</organism>
<evidence type="ECO:0000256" key="1">
    <source>
        <dbReference type="ARBA" id="ARBA00022679"/>
    </source>
</evidence>
<evidence type="ECO:0000313" key="5">
    <source>
        <dbReference type="Proteomes" id="UP000198518"/>
    </source>
</evidence>
<dbReference type="InterPro" id="IPR000182">
    <property type="entry name" value="GNAT_dom"/>
</dbReference>
<sequence length="170" mass="18375">MRVREATTDDVASVRAVAEASWERDYADLLTRDTVAAGVNDWYDEATLADLVTDERTPVYVAETESAGADSGRGDIAAFAHGYVDGETGHVLRLYVHPDERRSGVGRRVLDATVAALSARGSERVEATVLAANEQGRAFYEAQGFEEAGAAETTIGGETFPECRYRLDDP</sequence>
<dbReference type="AlphaFoldDB" id="A0A1I0QC20"/>
<dbReference type="Gene3D" id="3.40.630.30">
    <property type="match status" value="1"/>
</dbReference>